<accession>A0A4R6U8X9</accession>
<comment type="cofactor">
    <cofactor evidence="1">
        <name>Mg(2+)</name>
        <dbReference type="ChEBI" id="CHEBI:18420"/>
    </cofactor>
</comment>
<evidence type="ECO:0000313" key="8">
    <source>
        <dbReference type="Proteomes" id="UP000295375"/>
    </source>
</evidence>
<dbReference type="RefSeq" id="WP_133593798.1">
    <property type="nucleotide sequence ID" value="NZ_CP037953.1"/>
</dbReference>
<protein>
    <submittedName>
        <fullName evidence="7">Citrate lyase subunit beta/citryl-CoA lyase</fullName>
    </submittedName>
</protein>
<reference evidence="7 8" key="1">
    <citation type="submission" date="2019-03" db="EMBL/GenBank/DDBJ databases">
        <title>Genomic Encyclopedia of Type Strains, Phase IV (KMG-IV): sequencing the most valuable type-strain genomes for metagenomic binning, comparative biology and taxonomic classification.</title>
        <authorList>
            <person name="Goeker M."/>
        </authorList>
    </citation>
    <scope>NUCLEOTIDE SEQUENCE [LARGE SCALE GENOMIC DNA]</scope>
    <source>
        <strain evidence="7 8">DSM 103792</strain>
    </source>
</reference>
<dbReference type="GO" id="GO:0016829">
    <property type="term" value="F:lyase activity"/>
    <property type="evidence" value="ECO:0007669"/>
    <property type="project" value="UniProtKB-KW"/>
</dbReference>
<keyword evidence="8" id="KW-1185">Reference proteome</keyword>
<feature type="binding site" evidence="4">
    <location>
        <position position="71"/>
    </location>
    <ligand>
        <name>substrate</name>
    </ligand>
</feature>
<evidence type="ECO:0000256" key="5">
    <source>
        <dbReference type="PIRSR" id="PIRSR015582-2"/>
    </source>
</evidence>
<feature type="binding site" evidence="5">
    <location>
        <position position="128"/>
    </location>
    <ligand>
        <name>Mg(2+)</name>
        <dbReference type="ChEBI" id="CHEBI:18420"/>
    </ligand>
</feature>
<feature type="domain" description="HpcH/HpaI aldolase/citrate lyase" evidence="6">
    <location>
        <begin position="10"/>
        <end position="223"/>
    </location>
</feature>
<name>A0A4R6U8X9_9GAMM</name>
<dbReference type="Gene3D" id="3.20.20.60">
    <property type="entry name" value="Phosphoenolpyruvate-binding domains"/>
    <property type="match status" value="1"/>
</dbReference>
<evidence type="ECO:0000259" key="6">
    <source>
        <dbReference type="Pfam" id="PF03328"/>
    </source>
</evidence>
<organism evidence="7 8">
    <name type="scientific">Permianibacter aggregans</name>
    <dbReference type="NCBI Taxonomy" id="1510150"/>
    <lineage>
        <taxon>Bacteria</taxon>
        <taxon>Pseudomonadati</taxon>
        <taxon>Pseudomonadota</taxon>
        <taxon>Gammaproteobacteria</taxon>
        <taxon>Pseudomonadales</taxon>
        <taxon>Pseudomonadaceae</taxon>
        <taxon>Permianibacter</taxon>
    </lineage>
</organism>
<gene>
    <name evidence="7" type="ORF">EV696_13312</name>
</gene>
<evidence type="ECO:0000313" key="7">
    <source>
        <dbReference type="EMBL" id="TDQ43050.1"/>
    </source>
</evidence>
<evidence type="ECO:0000256" key="4">
    <source>
        <dbReference type="PIRSR" id="PIRSR015582-1"/>
    </source>
</evidence>
<dbReference type="GO" id="GO:0000287">
    <property type="term" value="F:magnesium ion binding"/>
    <property type="evidence" value="ECO:0007669"/>
    <property type="project" value="TreeGrafter"/>
</dbReference>
<keyword evidence="3 5" id="KW-0460">Magnesium</keyword>
<evidence type="ECO:0000256" key="1">
    <source>
        <dbReference type="ARBA" id="ARBA00001946"/>
    </source>
</evidence>
<dbReference type="Proteomes" id="UP000295375">
    <property type="component" value="Unassembled WGS sequence"/>
</dbReference>
<sequence>MNAIPYRPRRTMLYVPAHVERHIEKARALHCDSIIFDMQESVPSSLKERARSTLKEAFNNKDFGRSETVVRINPLNSPWGHGDLELAASLPINAILLPRVESKQQIIDTVKALDEVGGEKIQLMANIESPFGVLRAEEIAGASDRVCCLVMGTTDLANEMKLSLTPERTGLLTSLSLTILAARAHRKGVVDGPHFDLKDVKNCEFACRQARDLGFDGKAVIHPVQLAYTNDAFTPKRGDVDRALRIIEALKEAESKGMSTAIIDDHLIEQAMIEWARRVIAVYEAVNDLGQTELLGQVKRR</sequence>
<dbReference type="EMBL" id="SNYM01000033">
    <property type="protein sequence ID" value="TDQ43050.1"/>
    <property type="molecule type" value="Genomic_DNA"/>
</dbReference>
<dbReference type="AlphaFoldDB" id="A0A4R6U8X9"/>
<dbReference type="GO" id="GO:0006107">
    <property type="term" value="P:oxaloacetate metabolic process"/>
    <property type="evidence" value="ECO:0007669"/>
    <property type="project" value="TreeGrafter"/>
</dbReference>
<dbReference type="InterPro" id="IPR015813">
    <property type="entry name" value="Pyrv/PenolPyrv_kinase-like_dom"/>
</dbReference>
<evidence type="ECO:0000256" key="3">
    <source>
        <dbReference type="ARBA" id="ARBA00022842"/>
    </source>
</evidence>
<proteinExistence type="predicted"/>
<evidence type="ECO:0000256" key="2">
    <source>
        <dbReference type="ARBA" id="ARBA00022723"/>
    </source>
</evidence>
<feature type="binding site" evidence="4">
    <location>
        <position position="128"/>
    </location>
    <ligand>
        <name>substrate</name>
    </ligand>
</feature>
<dbReference type="OrthoDB" id="348111at2"/>
<dbReference type="InterPro" id="IPR040442">
    <property type="entry name" value="Pyrv_kinase-like_dom_sf"/>
</dbReference>
<dbReference type="InterPro" id="IPR011206">
    <property type="entry name" value="Citrate_lyase_beta/mcl1/mcl2"/>
</dbReference>
<dbReference type="PANTHER" id="PTHR32308">
    <property type="entry name" value="LYASE BETA SUBUNIT, PUTATIVE (AFU_ORTHOLOGUE AFUA_4G13030)-RELATED"/>
    <property type="match status" value="1"/>
</dbReference>
<feature type="binding site" evidence="5">
    <location>
        <position position="155"/>
    </location>
    <ligand>
        <name>Mg(2+)</name>
        <dbReference type="ChEBI" id="CHEBI:18420"/>
    </ligand>
</feature>
<dbReference type="PANTHER" id="PTHR32308:SF10">
    <property type="entry name" value="CITRATE LYASE SUBUNIT BETA"/>
    <property type="match status" value="1"/>
</dbReference>
<dbReference type="PIRSF" id="PIRSF015582">
    <property type="entry name" value="Cit_lyase_B"/>
    <property type="match status" value="1"/>
</dbReference>
<keyword evidence="2 5" id="KW-0479">Metal-binding</keyword>
<dbReference type="InterPro" id="IPR005000">
    <property type="entry name" value="Aldolase/citrate-lyase_domain"/>
</dbReference>
<dbReference type="Pfam" id="PF03328">
    <property type="entry name" value="HpcH_HpaI"/>
    <property type="match status" value="1"/>
</dbReference>
<keyword evidence="7" id="KW-0456">Lyase</keyword>
<comment type="caution">
    <text evidence="7">The sequence shown here is derived from an EMBL/GenBank/DDBJ whole genome shotgun (WGS) entry which is preliminary data.</text>
</comment>
<dbReference type="SUPFAM" id="SSF51621">
    <property type="entry name" value="Phosphoenolpyruvate/pyruvate domain"/>
    <property type="match status" value="1"/>
</dbReference>